<keyword evidence="3" id="KW-0732">Signal</keyword>
<name>A0A024GM01_9STRA</name>
<comment type="caution">
    <text evidence="4">The sequence shown here is derived from an EMBL/GenBank/DDBJ whole genome shotgun (WGS) entry which is preliminary data.</text>
</comment>
<evidence type="ECO:0000313" key="5">
    <source>
        <dbReference type="Proteomes" id="UP000053237"/>
    </source>
</evidence>
<reference evidence="4 5" key="1">
    <citation type="submission" date="2012-05" db="EMBL/GenBank/DDBJ databases">
        <title>Recombination and specialization in a pathogen metapopulation.</title>
        <authorList>
            <person name="Gardiner A."/>
            <person name="Kemen E."/>
            <person name="Schultz-Larsen T."/>
            <person name="MacLean D."/>
            <person name="Van Oosterhout C."/>
            <person name="Jones J.D.G."/>
        </authorList>
    </citation>
    <scope>NUCLEOTIDE SEQUENCE [LARGE SCALE GENOMIC DNA]</scope>
    <source>
        <strain evidence="4 5">Ac Nc2</strain>
    </source>
</reference>
<dbReference type="AlphaFoldDB" id="A0A024GM01"/>
<dbReference type="OrthoDB" id="168048at2759"/>
<protein>
    <submittedName>
        <fullName evidence="4">Uncharacterized protein</fullName>
    </submittedName>
</protein>
<feature type="chain" id="PRO_5001532549" evidence="3">
    <location>
        <begin position="21"/>
        <end position="364"/>
    </location>
</feature>
<feature type="signal peptide" evidence="3">
    <location>
        <begin position="1"/>
        <end position="20"/>
    </location>
</feature>
<feature type="compositionally biased region" description="Polar residues" evidence="1">
    <location>
        <begin position="173"/>
        <end position="202"/>
    </location>
</feature>
<feature type="region of interest" description="Disordered" evidence="1">
    <location>
        <begin position="155"/>
        <end position="302"/>
    </location>
</feature>
<feature type="compositionally biased region" description="Basic and acidic residues" evidence="1">
    <location>
        <begin position="283"/>
        <end position="293"/>
    </location>
</feature>
<sequence length="364" mass="37042">MTHWYSSAAFVVLWMNASSAQERTSLVSCPETWYPVSVSGDWQIYCIPILPCGGNIGVASVGSCPGGTGCAALPQNPLVMGCVALGKAGVQYLDRTILFSPPVPFTLAIPMQGPPLNLGPPSINNGVTGTPRSTGMLVPTVGPSSAGASPNGIPLGGPTLSSRAGLSPGNIVINPNMQTSSNPFNPATNPASVQGKSAKGSQTTGNGGNTATNIVNQPVGRNGNSLGNTNSLLGNNGNPTRGNPTFGANTPTTDANTNVMPSSNSPGFGDDNSVNNNGTTGDKVTDEQRHHPSDVVGPTTQNSANSRLSLGAIIAIVLGILAVIAVIAGVILLKKNKLNAAAQREQEASIGSSYLTPRERVLLL</sequence>
<feature type="compositionally biased region" description="Polar residues" evidence="1">
    <location>
        <begin position="248"/>
        <end position="282"/>
    </location>
</feature>
<keyword evidence="2" id="KW-1133">Transmembrane helix</keyword>
<keyword evidence="2" id="KW-0472">Membrane</keyword>
<proteinExistence type="predicted"/>
<dbReference type="InParanoid" id="A0A024GM01"/>
<keyword evidence="5" id="KW-1185">Reference proteome</keyword>
<feature type="compositionally biased region" description="Low complexity" evidence="1">
    <location>
        <begin position="222"/>
        <end position="247"/>
    </location>
</feature>
<evidence type="ECO:0000256" key="1">
    <source>
        <dbReference type="SAM" id="MobiDB-lite"/>
    </source>
</evidence>
<organism evidence="4 5">
    <name type="scientific">Albugo candida</name>
    <dbReference type="NCBI Taxonomy" id="65357"/>
    <lineage>
        <taxon>Eukaryota</taxon>
        <taxon>Sar</taxon>
        <taxon>Stramenopiles</taxon>
        <taxon>Oomycota</taxon>
        <taxon>Peronosporomycetes</taxon>
        <taxon>Albuginales</taxon>
        <taxon>Albuginaceae</taxon>
        <taxon>Albugo</taxon>
    </lineage>
</organism>
<keyword evidence="2" id="KW-0812">Transmembrane</keyword>
<evidence type="ECO:0000256" key="2">
    <source>
        <dbReference type="SAM" id="Phobius"/>
    </source>
</evidence>
<evidence type="ECO:0000313" key="4">
    <source>
        <dbReference type="EMBL" id="CCI47546.1"/>
    </source>
</evidence>
<feature type="transmembrane region" description="Helical" evidence="2">
    <location>
        <begin position="308"/>
        <end position="333"/>
    </location>
</feature>
<evidence type="ECO:0000256" key="3">
    <source>
        <dbReference type="SAM" id="SignalP"/>
    </source>
</evidence>
<accession>A0A024GM01</accession>
<gene>
    <name evidence="4" type="ORF">BN9_085530</name>
</gene>
<dbReference type="EMBL" id="CAIX01000174">
    <property type="protein sequence ID" value="CCI47546.1"/>
    <property type="molecule type" value="Genomic_DNA"/>
</dbReference>
<dbReference type="Proteomes" id="UP000053237">
    <property type="component" value="Unassembled WGS sequence"/>
</dbReference>